<dbReference type="GO" id="GO:0009055">
    <property type="term" value="F:electron transfer activity"/>
    <property type="evidence" value="ECO:0007669"/>
    <property type="project" value="InterPro"/>
</dbReference>
<reference evidence="18" key="1">
    <citation type="submission" date="2022-01" db="EMBL/GenBank/DDBJ databases">
        <authorList>
            <person name="King R."/>
        </authorList>
    </citation>
    <scope>NUCLEOTIDE SEQUENCE</scope>
</reference>
<dbReference type="InterPro" id="IPR036909">
    <property type="entry name" value="Cyt_c-like_dom_sf"/>
</dbReference>
<dbReference type="PANTHER" id="PTHR10266">
    <property type="entry name" value="CYTOCHROME C1"/>
    <property type="match status" value="1"/>
</dbReference>
<dbReference type="EMBL" id="OV651821">
    <property type="protein sequence ID" value="CAH1115702.1"/>
    <property type="molecule type" value="Genomic_DNA"/>
</dbReference>
<dbReference type="FunFam" id="1.10.760.10:FF:000002">
    <property type="entry name" value="Cytochrome c1, heme protein"/>
    <property type="match status" value="1"/>
</dbReference>
<evidence type="ECO:0000256" key="14">
    <source>
        <dbReference type="ARBA" id="ARBA00023136"/>
    </source>
</evidence>
<feature type="binding site" description="covalent" evidence="15">
    <location>
        <position position="120"/>
    </location>
    <ligand>
        <name>heme c</name>
        <dbReference type="ChEBI" id="CHEBI:61717"/>
    </ligand>
</feature>
<keyword evidence="5 15" id="KW-0349">Heme</keyword>
<dbReference type="SUPFAM" id="SSF81496">
    <property type="entry name" value="Cytochrome c1 subunit of cytochrome bc1 complex (Ubiquinol-cytochrome c reductase), transmembrane anchor"/>
    <property type="match status" value="1"/>
</dbReference>
<dbReference type="PANTHER" id="PTHR10266:SF3">
    <property type="entry name" value="CYTOCHROME C1, HEME PROTEIN, MITOCHONDRIAL"/>
    <property type="match status" value="1"/>
</dbReference>
<evidence type="ECO:0000256" key="16">
    <source>
        <dbReference type="SAM" id="Phobius"/>
    </source>
</evidence>
<comment type="function">
    <text evidence="1">Electron carrier protein. The oxidized form of the cytochrome c heme group can accept an electron from the heme group of the cytochrome c1 subunit of cytochrome reductase. Cytochrome c then transfers this electron to the cytochrome oxidase complex, the final protein carrier in the mitochondrial electron-transport chain.</text>
</comment>
<dbReference type="OrthoDB" id="5925at2759"/>
<evidence type="ECO:0000256" key="1">
    <source>
        <dbReference type="ARBA" id="ARBA00002555"/>
    </source>
</evidence>
<dbReference type="GO" id="GO:0020037">
    <property type="term" value="F:heme binding"/>
    <property type="evidence" value="ECO:0007669"/>
    <property type="project" value="InterPro"/>
</dbReference>
<comment type="similarity">
    <text evidence="3">Belongs to the cytochrome c family.</text>
</comment>
<dbReference type="Proteomes" id="UP001153636">
    <property type="component" value="Chromosome 9"/>
</dbReference>
<dbReference type="GO" id="GO:0006122">
    <property type="term" value="P:mitochondrial electron transport, ubiquinol to cytochrome c"/>
    <property type="evidence" value="ECO:0007669"/>
    <property type="project" value="TreeGrafter"/>
</dbReference>
<feature type="transmembrane region" description="Helical" evidence="16">
    <location>
        <begin position="283"/>
        <end position="302"/>
    </location>
</feature>
<keyword evidence="19" id="KW-1185">Reference proteome</keyword>
<keyword evidence="9" id="KW-0999">Mitochondrion inner membrane</keyword>
<evidence type="ECO:0000256" key="10">
    <source>
        <dbReference type="ARBA" id="ARBA00022982"/>
    </source>
</evidence>
<comment type="subcellular location">
    <subcellularLocation>
        <location evidence="2">Mitochondrion inner membrane</location>
    </subcellularLocation>
</comment>
<evidence type="ECO:0000256" key="7">
    <source>
        <dbReference type="ARBA" id="ARBA00022692"/>
    </source>
</evidence>
<keyword evidence="8 15" id="KW-0479">Metal-binding</keyword>
<comment type="cofactor">
    <cofactor evidence="15">
        <name>heme c</name>
        <dbReference type="ChEBI" id="CHEBI:61717"/>
    </cofactor>
    <text evidence="15">Binds 1 heme c group covalently per subunit.</text>
</comment>
<dbReference type="Gene3D" id="1.10.760.10">
    <property type="entry name" value="Cytochrome c-like domain"/>
    <property type="match status" value="1"/>
</dbReference>
<name>A0A9P0GLL6_9CUCU</name>
<dbReference type="PROSITE" id="PS51007">
    <property type="entry name" value="CYTC"/>
    <property type="match status" value="1"/>
</dbReference>
<evidence type="ECO:0000256" key="8">
    <source>
        <dbReference type="ARBA" id="ARBA00022723"/>
    </source>
</evidence>
<feature type="binding site" description="covalent" evidence="15">
    <location>
        <position position="119"/>
    </location>
    <ligand>
        <name>heme c</name>
        <dbReference type="ChEBI" id="CHEBI:61717"/>
    </ligand>
</feature>
<evidence type="ECO:0000256" key="13">
    <source>
        <dbReference type="ARBA" id="ARBA00023128"/>
    </source>
</evidence>
<keyword evidence="10" id="KW-0249">Electron transport</keyword>
<evidence type="ECO:0000259" key="17">
    <source>
        <dbReference type="PROSITE" id="PS51007"/>
    </source>
</evidence>
<feature type="transmembrane region" description="Helical" evidence="16">
    <location>
        <begin position="53"/>
        <end position="73"/>
    </location>
</feature>
<evidence type="ECO:0000256" key="2">
    <source>
        <dbReference type="ARBA" id="ARBA00004273"/>
    </source>
</evidence>
<gene>
    <name evidence="18" type="ORF">PSYICH_LOCUS15439</name>
</gene>
<feature type="binding site" description="covalent" evidence="15">
    <location>
        <position position="239"/>
    </location>
    <ligand>
        <name>heme c</name>
        <dbReference type="ChEBI" id="CHEBI:61717"/>
    </ligand>
</feature>
<dbReference type="SUPFAM" id="SSF46626">
    <property type="entry name" value="Cytochrome c"/>
    <property type="match status" value="1"/>
</dbReference>
<evidence type="ECO:0000256" key="6">
    <source>
        <dbReference type="ARBA" id="ARBA00022660"/>
    </source>
</evidence>
<dbReference type="Gene3D" id="1.20.5.100">
    <property type="entry name" value="Cytochrome c1, transmembrane anchor, C-terminal"/>
    <property type="match status" value="1"/>
</dbReference>
<dbReference type="GO" id="GO:0046872">
    <property type="term" value="F:metal ion binding"/>
    <property type="evidence" value="ECO:0007669"/>
    <property type="project" value="UniProtKB-KW"/>
</dbReference>
<proteinExistence type="inferred from homology"/>
<keyword evidence="14 16" id="KW-0472">Membrane</keyword>
<keyword evidence="13" id="KW-0496">Mitochondrion</keyword>
<feature type="domain" description="Cytochrome c" evidence="17">
    <location>
        <begin position="103"/>
        <end position="273"/>
    </location>
</feature>
<keyword evidence="11 16" id="KW-1133">Transmembrane helix</keyword>
<protein>
    <recommendedName>
        <fullName evidence="17">Cytochrome c domain-containing protein</fullName>
    </recommendedName>
</protein>
<evidence type="ECO:0000256" key="9">
    <source>
        <dbReference type="ARBA" id="ARBA00022792"/>
    </source>
</evidence>
<evidence type="ECO:0000256" key="15">
    <source>
        <dbReference type="PIRSR" id="PIRSR602326-1"/>
    </source>
</evidence>
<dbReference type="Pfam" id="PF02167">
    <property type="entry name" value="Cytochrom_C1"/>
    <property type="match status" value="1"/>
</dbReference>
<evidence type="ECO:0000256" key="11">
    <source>
        <dbReference type="ARBA" id="ARBA00022989"/>
    </source>
</evidence>
<evidence type="ECO:0000256" key="5">
    <source>
        <dbReference type="ARBA" id="ARBA00022617"/>
    </source>
</evidence>
<dbReference type="InterPro" id="IPR021157">
    <property type="entry name" value="Cyt_c1_TM_anchor_C"/>
</dbReference>
<keyword evidence="6" id="KW-0679">Respiratory chain</keyword>
<evidence type="ECO:0000313" key="18">
    <source>
        <dbReference type="EMBL" id="CAH1115702.1"/>
    </source>
</evidence>
<accession>A0A9P0GLL6</accession>
<evidence type="ECO:0000256" key="3">
    <source>
        <dbReference type="ARBA" id="ARBA00006488"/>
    </source>
</evidence>
<dbReference type="InterPro" id="IPR002326">
    <property type="entry name" value="Cyt_c1"/>
</dbReference>
<dbReference type="InterPro" id="IPR009056">
    <property type="entry name" value="Cyt_c-like_dom"/>
</dbReference>
<dbReference type="PRINTS" id="PR00603">
    <property type="entry name" value="CYTOCHROMEC1"/>
</dbReference>
<dbReference type="GO" id="GO:0005743">
    <property type="term" value="C:mitochondrial inner membrane"/>
    <property type="evidence" value="ECO:0007669"/>
    <property type="project" value="UniProtKB-SubCell"/>
</dbReference>
<organism evidence="18 19">
    <name type="scientific">Psylliodes chrysocephalus</name>
    <dbReference type="NCBI Taxonomy" id="3402493"/>
    <lineage>
        <taxon>Eukaryota</taxon>
        <taxon>Metazoa</taxon>
        <taxon>Ecdysozoa</taxon>
        <taxon>Arthropoda</taxon>
        <taxon>Hexapoda</taxon>
        <taxon>Insecta</taxon>
        <taxon>Pterygota</taxon>
        <taxon>Neoptera</taxon>
        <taxon>Endopterygota</taxon>
        <taxon>Coleoptera</taxon>
        <taxon>Polyphaga</taxon>
        <taxon>Cucujiformia</taxon>
        <taxon>Chrysomeloidea</taxon>
        <taxon>Chrysomelidae</taxon>
        <taxon>Galerucinae</taxon>
        <taxon>Alticini</taxon>
        <taxon>Psylliodes</taxon>
    </lineage>
</organism>
<evidence type="ECO:0000256" key="12">
    <source>
        <dbReference type="ARBA" id="ARBA00023004"/>
    </source>
</evidence>
<evidence type="ECO:0000256" key="4">
    <source>
        <dbReference type="ARBA" id="ARBA00022448"/>
    </source>
</evidence>
<keyword evidence="12 15" id="KW-0408">Iron</keyword>
<keyword evidence="4" id="KW-0813">Transport</keyword>
<dbReference type="AlphaFoldDB" id="A0A9P0GLL6"/>
<keyword evidence="7 16" id="KW-0812">Transmembrane</keyword>
<sequence length="333" mass="36890">MIVKFVNLTNYYMSNMVLYLRRFIGVSLLEINSHSVNKTRLFSTRKTWSSSKTAFLGILGLITGGTGVIIYSLDQSVQAGELELHPAKFKWAHNGLFDALDHASVRRGYEVFKQVCASCHSLKFVAYRNLVGVTHSEAAAKAEAEEQMIDDGPDEEGNMFKRPGKLSDYIPAPYPNEEAARAANSGAFPPDLSYIVLGREGGEDYIFSLLTGYCDPPAGVTIREGQNYNPYFIGGAIAMAQPIFEDSAVYSDGTHAHASQLAKDVVVFLKWAAEPEFDDRKLMMLRMFGFFGFSIALAYYAVRTKGISIKTRKFALKSHVTGKPPVTRSKKCD</sequence>
<feature type="binding site" description="covalent" evidence="15">
    <location>
        <position position="116"/>
    </location>
    <ligand>
        <name>heme c</name>
        <dbReference type="ChEBI" id="CHEBI:61717"/>
    </ligand>
</feature>
<evidence type="ECO:0000313" key="19">
    <source>
        <dbReference type="Proteomes" id="UP001153636"/>
    </source>
</evidence>